<sequence>MNPEQPEEDFRERENLWRTPEIYLAGKHVSLQSLKERRIQNAYLGKNITPYPSPVEFWVSDVTHITKKPGYEEIMKSEAFKPGKEFSWWSLKINENEIREAEERYMERNNVLEPFLKKFTTSPAFKPESRFGNYRFTFPLTDLLKWYKEQNCGGKEPVLRVHETVIYKQKIMYTVLIHSPEDNKGFGKYPLLENSECVNYQDGKIVWKAQAICETHSYKFVAGTAIKNEYPVYYVWDQVCLVFHLPPPKTLKISRGDLENSFSPCELMTNKKDNQTHVEYLEAVKKMEELKVSKKQEKKKPKERK</sequence>
<organism evidence="1 2">
    <name type="scientific">Silurus asotus</name>
    <name type="common">Amur catfish</name>
    <name type="synonym">Parasilurus asotus</name>
    <dbReference type="NCBI Taxonomy" id="30991"/>
    <lineage>
        <taxon>Eukaryota</taxon>
        <taxon>Metazoa</taxon>
        <taxon>Chordata</taxon>
        <taxon>Craniata</taxon>
        <taxon>Vertebrata</taxon>
        <taxon>Euteleostomi</taxon>
        <taxon>Actinopterygii</taxon>
        <taxon>Neopterygii</taxon>
        <taxon>Teleostei</taxon>
        <taxon>Ostariophysi</taxon>
        <taxon>Siluriformes</taxon>
        <taxon>Siluridae</taxon>
        <taxon>Silurus</taxon>
    </lineage>
</organism>
<evidence type="ECO:0000313" key="1">
    <source>
        <dbReference type="EMBL" id="KAI5622806.1"/>
    </source>
</evidence>
<dbReference type="Proteomes" id="UP001205998">
    <property type="component" value="Unassembled WGS sequence"/>
</dbReference>
<evidence type="ECO:0000313" key="2">
    <source>
        <dbReference type="Proteomes" id="UP001205998"/>
    </source>
</evidence>
<keyword evidence="2" id="KW-1185">Reference proteome</keyword>
<name>A0AAD5AUN9_SILAS</name>
<accession>A0AAD5AUN9</accession>
<proteinExistence type="predicted"/>
<dbReference type="EMBL" id="MU551610">
    <property type="protein sequence ID" value="KAI5622806.1"/>
    <property type="molecule type" value="Genomic_DNA"/>
</dbReference>
<gene>
    <name evidence="1" type="ORF">C0J50_17684</name>
</gene>
<reference evidence="1" key="1">
    <citation type="submission" date="2018-07" db="EMBL/GenBank/DDBJ databases">
        <title>Comparative genomics of catfishes provides insights into carnivory and benthic adaptation.</title>
        <authorList>
            <person name="Zhang Y."/>
            <person name="Wang D."/>
            <person name="Peng Z."/>
            <person name="Zheng S."/>
            <person name="Shao F."/>
            <person name="Tao W."/>
        </authorList>
    </citation>
    <scope>NUCLEOTIDE SEQUENCE</scope>
    <source>
        <strain evidence="1">Chongqing</strain>
    </source>
</reference>
<protein>
    <submittedName>
        <fullName evidence="1">Uncharacterized protein</fullName>
    </submittedName>
</protein>
<comment type="caution">
    <text evidence="1">The sequence shown here is derived from an EMBL/GenBank/DDBJ whole genome shotgun (WGS) entry which is preliminary data.</text>
</comment>
<dbReference type="AlphaFoldDB" id="A0AAD5AUN9"/>